<comment type="caution">
    <text evidence="2">The sequence shown here is derived from an EMBL/GenBank/DDBJ whole genome shotgun (WGS) entry which is preliminary data.</text>
</comment>
<accession>A0A412ZEC8</accession>
<sequence>MRPISFSGMEDAITVQKPNGTHVSYHIFEESEIHLNRITPGSVQEWHYHTRIDECLLITKGVLTCRWLEDGAERTRKVREQEIVRVGSSVHTFANETEEDVEFVVFRFVPDGRDKRETIKSDKVVVDR</sequence>
<dbReference type="Pfam" id="PF07883">
    <property type="entry name" value="Cupin_2"/>
    <property type="match status" value="1"/>
</dbReference>
<dbReference type="InterPro" id="IPR011051">
    <property type="entry name" value="RmlC_Cupin_sf"/>
</dbReference>
<organism evidence="2 3">
    <name type="scientific">Enterocloster bolteae</name>
    <dbReference type="NCBI Taxonomy" id="208479"/>
    <lineage>
        <taxon>Bacteria</taxon>
        <taxon>Bacillati</taxon>
        <taxon>Bacillota</taxon>
        <taxon>Clostridia</taxon>
        <taxon>Lachnospirales</taxon>
        <taxon>Lachnospiraceae</taxon>
        <taxon>Enterocloster</taxon>
    </lineage>
</organism>
<feature type="domain" description="Cupin type-2" evidence="1">
    <location>
        <begin position="37"/>
        <end position="105"/>
    </location>
</feature>
<reference evidence="2 3" key="1">
    <citation type="submission" date="2018-08" db="EMBL/GenBank/DDBJ databases">
        <title>A genome reference for cultivated species of the human gut microbiota.</title>
        <authorList>
            <person name="Zou Y."/>
            <person name="Xue W."/>
            <person name="Luo G."/>
        </authorList>
    </citation>
    <scope>NUCLEOTIDE SEQUENCE [LARGE SCALE GENOMIC DNA]</scope>
    <source>
        <strain evidence="2 3">AF14-18</strain>
    </source>
</reference>
<evidence type="ECO:0000313" key="3">
    <source>
        <dbReference type="Proteomes" id="UP000284543"/>
    </source>
</evidence>
<evidence type="ECO:0000313" key="2">
    <source>
        <dbReference type="EMBL" id="RGV78555.1"/>
    </source>
</evidence>
<proteinExistence type="predicted"/>
<dbReference type="Gene3D" id="2.60.120.10">
    <property type="entry name" value="Jelly Rolls"/>
    <property type="match status" value="1"/>
</dbReference>
<dbReference type="CDD" id="cd02208">
    <property type="entry name" value="cupin_RmlC-like"/>
    <property type="match status" value="1"/>
</dbReference>
<dbReference type="RefSeq" id="WP_054354366.1">
    <property type="nucleotide sequence ID" value="NZ_CATYQV010000003.1"/>
</dbReference>
<dbReference type="EMBL" id="QRZM01000001">
    <property type="protein sequence ID" value="RGV78555.1"/>
    <property type="molecule type" value="Genomic_DNA"/>
</dbReference>
<gene>
    <name evidence="2" type="ORF">DWW02_02135</name>
</gene>
<dbReference type="InterPro" id="IPR014710">
    <property type="entry name" value="RmlC-like_jellyroll"/>
</dbReference>
<dbReference type="Proteomes" id="UP000284543">
    <property type="component" value="Unassembled WGS sequence"/>
</dbReference>
<protein>
    <submittedName>
        <fullName evidence="2">Cupin domain-containing protein</fullName>
    </submittedName>
</protein>
<dbReference type="SUPFAM" id="SSF51182">
    <property type="entry name" value="RmlC-like cupins"/>
    <property type="match status" value="1"/>
</dbReference>
<name>A0A412ZEC8_9FIRM</name>
<dbReference type="InterPro" id="IPR013096">
    <property type="entry name" value="Cupin_2"/>
</dbReference>
<dbReference type="AlphaFoldDB" id="A0A412ZEC8"/>
<evidence type="ECO:0000259" key="1">
    <source>
        <dbReference type="Pfam" id="PF07883"/>
    </source>
</evidence>